<dbReference type="AlphaFoldDB" id="A0A552V3P2"/>
<gene>
    <name evidence="2" type="ORF">FMM05_07210</name>
</gene>
<evidence type="ECO:0000256" key="1">
    <source>
        <dbReference type="SAM" id="SignalP"/>
    </source>
</evidence>
<proteinExistence type="predicted"/>
<name>A0A552V3P2_9FLAO</name>
<dbReference type="Proteomes" id="UP000320643">
    <property type="component" value="Unassembled WGS sequence"/>
</dbReference>
<keyword evidence="1" id="KW-0732">Signal</keyword>
<dbReference type="RefSeq" id="WP_143372679.1">
    <property type="nucleotide sequence ID" value="NZ_VJVZ01000004.1"/>
</dbReference>
<reference evidence="2 3" key="1">
    <citation type="submission" date="2019-07" db="EMBL/GenBank/DDBJ databases">
        <title>Flavobacterium sp. nov., isolated from glacier ice.</title>
        <authorList>
            <person name="Liu Q."/>
            <person name="Xin Y.-H."/>
        </authorList>
    </citation>
    <scope>NUCLEOTIDE SEQUENCE [LARGE SCALE GENOMIC DNA]</scope>
    <source>
        <strain evidence="2 3">ZT4R6</strain>
    </source>
</reference>
<protein>
    <recommendedName>
        <fullName evidence="4">Lipoprotein</fullName>
    </recommendedName>
</protein>
<evidence type="ECO:0008006" key="4">
    <source>
        <dbReference type="Google" id="ProtNLM"/>
    </source>
</evidence>
<keyword evidence="3" id="KW-1185">Reference proteome</keyword>
<evidence type="ECO:0000313" key="3">
    <source>
        <dbReference type="Proteomes" id="UP000320643"/>
    </source>
</evidence>
<evidence type="ECO:0000313" key="2">
    <source>
        <dbReference type="EMBL" id="TRW25095.1"/>
    </source>
</evidence>
<feature type="chain" id="PRO_5021707371" description="Lipoprotein" evidence="1">
    <location>
        <begin position="21"/>
        <end position="150"/>
    </location>
</feature>
<feature type="signal peptide" evidence="1">
    <location>
        <begin position="1"/>
        <end position="20"/>
    </location>
</feature>
<dbReference type="OrthoDB" id="1376935at2"/>
<comment type="caution">
    <text evidence="2">The sequence shown here is derived from an EMBL/GenBank/DDBJ whole genome shotgun (WGS) entry which is preliminary data.</text>
</comment>
<accession>A0A552V3P2</accession>
<dbReference type="PROSITE" id="PS51257">
    <property type="entry name" value="PROKAR_LIPOPROTEIN"/>
    <property type="match status" value="1"/>
</dbReference>
<dbReference type="EMBL" id="VJVZ01000004">
    <property type="protein sequence ID" value="TRW25095.1"/>
    <property type="molecule type" value="Genomic_DNA"/>
</dbReference>
<organism evidence="2 3">
    <name type="scientific">Flavobacterium zepuense</name>
    <dbReference type="NCBI Taxonomy" id="2593302"/>
    <lineage>
        <taxon>Bacteria</taxon>
        <taxon>Pseudomonadati</taxon>
        <taxon>Bacteroidota</taxon>
        <taxon>Flavobacteriia</taxon>
        <taxon>Flavobacteriales</taxon>
        <taxon>Flavobacteriaceae</taxon>
        <taxon>Flavobacterium</taxon>
    </lineage>
</organism>
<sequence length="150" mass="16018">MKKLILSIALLAGITLVACGDDDTDVATVTYVGCQICEIKDTPENAPPSDIIDQDYEVCIDEDGIAYVDNANTNVAADYYFSLFCGNEFVAPPIPVTNCVTCATAGAPAGTGVKICKGPNGTAVIENEDTEMPYQQYIDAYEQTKDLICQ</sequence>